<comment type="caution">
    <text evidence="1">The sequence shown here is derived from an EMBL/GenBank/DDBJ whole genome shotgun (WGS) entry which is preliminary data.</text>
</comment>
<evidence type="ECO:0000313" key="1">
    <source>
        <dbReference type="EMBL" id="GBN70059.1"/>
    </source>
</evidence>
<organism evidence="1 2">
    <name type="scientific">Araneus ventricosus</name>
    <name type="common">Orbweaver spider</name>
    <name type="synonym">Epeira ventricosa</name>
    <dbReference type="NCBI Taxonomy" id="182803"/>
    <lineage>
        <taxon>Eukaryota</taxon>
        <taxon>Metazoa</taxon>
        <taxon>Ecdysozoa</taxon>
        <taxon>Arthropoda</taxon>
        <taxon>Chelicerata</taxon>
        <taxon>Arachnida</taxon>
        <taxon>Araneae</taxon>
        <taxon>Araneomorphae</taxon>
        <taxon>Entelegynae</taxon>
        <taxon>Araneoidea</taxon>
        <taxon>Araneidae</taxon>
        <taxon>Araneus</taxon>
    </lineage>
</organism>
<name>A0A4Y2R3T4_ARAVE</name>
<reference evidence="1 2" key="1">
    <citation type="journal article" date="2019" name="Sci. Rep.">
        <title>Orb-weaving spider Araneus ventricosus genome elucidates the spidroin gene catalogue.</title>
        <authorList>
            <person name="Kono N."/>
            <person name="Nakamura H."/>
            <person name="Ohtoshi R."/>
            <person name="Moran D.A.P."/>
            <person name="Shinohara A."/>
            <person name="Yoshida Y."/>
            <person name="Fujiwara M."/>
            <person name="Mori M."/>
            <person name="Tomita M."/>
            <person name="Arakawa K."/>
        </authorList>
    </citation>
    <scope>NUCLEOTIDE SEQUENCE [LARGE SCALE GENOMIC DNA]</scope>
</reference>
<accession>A0A4Y2R3T4</accession>
<gene>
    <name evidence="1" type="ORF">AVEN_136293_1</name>
</gene>
<sequence length="94" mass="10406">MQRSTTGTLSSRGARLTRGQNARFVLVPIADLQINTTEMALRVFTFHLFLFTFSSLLNNLPSEARGVVDQLSLSDSSSSWTNHPTAVMCLSPWC</sequence>
<dbReference type="EMBL" id="BGPR01224944">
    <property type="protein sequence ID" value="GBN70059.1"/>
    <property type="molecule type" value="Genomic_DNA"/>
</dbReference>
<evidence type="ECO:0000313" key="2">
    <source>
        <dbReference type="Proteomes" id="UP000499080"/>
    </source>
</evidence>
<dbReference type="Proteomes" id="UP000499080">
    <property type="component" value="Unassembled WGS sequence"/>
</dbReference>
<keyword evidence="2" id="KW-1185">Reference proteome</keyword>
<dbReference type="AlphaFoldDB" id="A0A4Y2R3T4"/>
<proteinExistence type="predicted"/>
<protein>
    <submittedName>
        <fullName evidence="1">Uncharacterized protein</fullName>
    </submittedName>
</protein>